<dbReference type="AlphaFoldDB" id="A0A2H0VEM7"/>
<gene>
    <name evidence="1" type="ORF">COT91_00880</name>
</gene>
<accession>A0A2H0VEM7</accession>
<proteinExistence type="predicted"/>
<dbReference type="Proteomes" id="UP000230557">
    <property type="component" value="Unassembled WGS sequence"/>
</dbReference>
<organism evidence="1 2">
    <name type="scientific">Candidatus Doudnabacteria bacterium CG10_big_fil_rev_8_21_14_0_10_41_10</name>
    <dbReference type="NCBI Taxonomy" id="1974551"/>
    <lineage>
        <taxon>Bacteria</taxon>
        <taxon>Candidatus Doudnaibacteriota</taxon>
    </lineage>
</organism>
<comment type="caution">
    <text evidence="1">The sequence shown here is derived from an EMBL/GenBank/DDBJ whole genome shotgun (WGS) entry which is preliminary data.</text>
</comment>
<protein>
    <submittedName>
        <fullName evidence="1">Uncharacterized protein</fullName>
    </submittedName>
</protein>
<name>A0A2H0VEM7_9BACT</name>
<evidence type="ECO:0000313" key="1">
    <source>
        <dbReference type="EMBL" id="PIR97546.1"/>
    </source>
</evidence>
<reference evidence="2" key="1">
    <citation type="submission" date="2017-09" db="EMBL/GenBank/DDBJ databases">
        <title>Depth-based differentiation of microbial function through sediment-hosted aquifers and enrichment of novel symbionts in the deep terrestrial subsurface.</title>
        <authorList>
            <person name="Probst A.J."/>
            <person name="Ladd B."/>
            <person name="Jarett J.K."/>
            <person name="Geller-Mcgrath D.E."/>
            <person name="Sieber C.M.K."/>
            <person name="Emerson J.B."/>
            <person name="Anantharaman K."/>
            <person name="Thomas B.C."/>
            <person name="Malmstrom R."/>
            <person name="Stieglmeier M."/>
            <person name="Klingl A."/>
            <person name="Woyke T."/>
            <person name="Ryan C.M."/>
            <person name="Banfield J.F."/>
        </authorList>
    </citation>
    <scope>NUCLEOTIDE SEQUENCE [LARGE SCALE GENOMIC DNA]</scope>
</reference>
<dbReference type="EMBL" id="PFAJ01000010">
    <property type="protein sequence ID" value="PIR97546.1"/>
    <property type="molecule type" value="Genomic_DNA"/>
</dbReference>
<evidence type="ECO:0000313" key="2">
    <source>
        <dbReference type="Proteomes" id="UP000230557"/>
    </source>
</evidence>
<sequence length="118" mass="13784">MNIDNEHWEQLKENLNGKFEIIEDTTEDLMMDTGEGEIKSGEQNVLIVKTPMGEIKVVREVKPKVLDKKTIFSHRQGQSAQTEYKFSATEKTYKLRLYKQDDMGEWQELNEESLKGMI</sequence>